<organism evidence="1 2">
    <name type="scientific">Colletotrichum shisoi</name>
    <dbReference type="NCBI Taxonomy" id="2078593"/>
    <lineage>
        <taxon>Eukaryota</taxon>
        <taxon>Fungi</taxon>
        <taxon>Dikarya</taxon>
        <taxon>Ascomycota</taxon>
        <taxon>Pezizomycotina</taxon>
        <taxon>Sordariomycetes</taxon>
        <taxon>Hypocreomycetidae</taxon>
        <taxon>Glomerellales</taxon>
        <taxon>Glomerellaceae</taxon>
        <taxon>Colletotrichum</taxon>
        <taxon>Colletotrichum destructivum species complex</taxon>
    </lineage>
</organism>
<accession>A0A5Q4BMP0</accession>
<keyword evidence="2" id="KW-1185">Reference proteome</keyword>
<name>A0A5Q4BMP0_9PEZI</name>
<dbReference type="Proteomes" id="UP000326340">
    <property type="component" value="Unassembled WGS sequence"/>
</dbReference>
<reference evidence="1 2" key="1">
    <citation type="journal article" date="2019" name="Sci. Rep.">
        <title>Colletotrichum shisoi sp. nov., an anthracnose pathogen of Perilla frutescens in Japan: molecular phylogenetic, morphological and genomic evidence.</title>
        <authorList>
            <person name="Gan P."/>
            <person name="Tsushima A."/>
            <person name="Hiroyama R."/>
            <person name="Narusaka M."/>
            <person name="Takano Y."/>
            <person name="Narusaka Y."/>
            <person name="Kawaradani M."/>
            <person name="Damm U."/>
            <person name="Shirasu K."/>
        </authorList>
    </citation>
    <scope>NUCLEOTIDE SEQUENCE [LARGE SCALE GENOMIC DNA]</scope>
    <source>
        <strain evidence="1 2">PG-2018a</strain>
    </source>
</reference>
<comment type="caution">
    <text evidence="1">The sequence shown here is derived from an EMBL/GenBank/DDBJ whole genome shotgun (WGS) entry which is preliminary data.</text>
</comment>
<evidence type="ECO:0000313" key="1">
    <source>
        <dbReference type="EMBL" id="TQN67996.1"/>
    </source>
</evidence>
<gene>
    <name evidence="1" type="ORF">CSHISOI_07275</name>
</gene>
<evidence type="ECO:0000313" key="2">
    <source>
        <dbReference type="Proteomes" id="UP000326340"/>
    </source>
</evidence>
<sequence>MRVVSSAVLAMAVATSIASPRDRVLEHLHYIGRPQNPSGSMNWKIPTEKMENSDWIQDVGTAWIDMAV</sequence>
<protein>
    <submittedName>
        <fullName evidence="1">Uncharacterized protein</fullName>
    </submittedName>
</protein>
<proteinExistence type="predicted"/>
<dbReference type="EMBL" id="PUHP01000791">
    <property type="protein sequence ID" value="TQN67996.1"/>
    <property type="molecule type" value="Genomic_DNA"/>
</dbReference>
<dbReference type="AlphaFoldDB" id="A0A5Q4BMP0"/>